<evidence type="ECO:0000313" key="4">
    <source>
        <dbReference type="Proteomes" id="UP000315235"/>
    </source>
</evidence>
<dbReference type="InterPro" id="IPR053167">
    <property type="entry name" value="Spore_coat_component"/>
</dbReference>
<dbReference type="OrthoDB" id="8901110at2"/>
<dbReference type="PANTHER" id="PTHR37089:SF1">
    <property type="entry name" value="MEMBRANE PROTEIN"/>
    <property type="match status" value="1"/>
</dbReference>
<evidence type="ECO:0000313" key="3">
    <source>
        <dbReference type="EMBL" id="TRX74234.1"/>
    </source>
</evidence>
<dbReference type="RefSeq" id="WP_143488972.1">
    <property type="nucleotide sequence ID" value="NZ_VJOY01000009.1"/>
</dbReference>
<accession>A0A553GXK1</accession>
<organism evidence="3 4">
    <name type="scientific">Pseudomonas mangiferae</name>
    <dbReference type="NCBI Taxonomy" id="2593654"/>
    <lineage>
        <taxon>Bacteria</taxon>
        <taxon>Pseudomonadati</taxon>
        <taxon>Pseudomonadota</taxon>
        <taxon>Gammaproteobacteria</taxon>
        <taxon>Pseudomonadales</taxon>
        <taxon>Pseudomonadaceae</taxon>
        <taxon>Pseudomonas</taxon>
    </lineage>
</organism>
<feature type="signal peptide" evidence="1">
    <location>
        <begin position="1"/>
        <end position="26"/>
    </location>
</feature>
<reference evidence="3 4" key="1">
    <citation type="submission" date="2019-07" db="EMBL/GenBank/DDBJ databases">
        <title>Pseudomonas mangiferae sp. nov., isolated from bark of mango tree in Thailand.</title>
        <authorList>
            <person name="Srisuk N."/>
            <person name="Anurat P."/>
        </authorList>
    </citation>
    <scope>NUCLEOTIDE SEQUENCE [LARGE SCALE GENOMIC DNA]</scope>
    <source>
        <strain evidence="3 4">DMKU_BBB3-04</strain>
    </source>
</reference>
<dbReference type="AlphaFoldDB" id="A0A553GXK1"/>
<keyword evidence="4" id="KW-1185">Reference proteome</keyword>
<feature type="domain" description="Spore coat protein U/FanG" evidence="2">
    <location>
        <begin position="25"/>
        <end position="152"/>
    </location>
</feature>
<evidence type="ECO:0000256" key="1">
    <source>
        <dbReference type="SAM" id="SignalP"/>
    </source>
</evidence>
<comment type="caution">
    <text evidence="3">The sequence shown here is derived from an EMBL/GenBank/DDBJ whole genome shotgun (WGS) entry which is preliminary data.</text>
</comment>
<evidence type="ECO:0000259" key="2">
    <source>
        <dbReference type="Pfam" id="PF05229"/>
    </source>
</evidence>
<dbReference type="Proteomes" id="UP000315235">
    <property type="component" value="Unassembled WGS sequence"/>
</dbReference>
<dbReference type="PANTHER" id="PTHR37089">
    <property type="entry name" value="PROTEIN U-RELATED"/>
    <property type="match status" value="1"/>
</dbReference>
<name>A0A553GXK1_9PSED</name>
<gene>
    <name evidence="3" type="ORF">FM069_13955</name>
</gene>
<dbReference type="InterPro" id="IPR007893">
    <property type="entry name" value="Spore_coat_U/FanG"/>
</dbReference>
<proteinExistence type="predicted"/>
<feature type="chain" id="PRO_5022215931" evidence="1">
    <location>
        <begin position="27"/>
        <end position="326"/>
    </location>
</feature>
<feature type="domain" description="Spore coat protein U/FanG" evidence="2">
    <location>
        <begin position="196"/>
        <end position="322"/>
    </location>
</feature>
<dbReference type="EMBL" id="VJOY01000009">
    <property type="protein sequence ID" value="TRX74234.1"/>
    <property type="molecule type" value="Genomic_DNA"/>
</dbReference>
<keyword evidence="1" id="KW-0732">Signal</keyword>
<sequence length="326" mass="33893">MTAPTRRNGLALLLALLLSLCSGLCAADCGVNSPAVSLGTASSLTLATVPQQAAASGGLACDGVLAALTAAYVRVTLNSPTMVLSDGKGNQIPFQVYADAAYSQALQNGQPQVLSSLALVGLGTSQSAVALYFRTQAGANVPAGTYTATVTLNWQWAICTTGALNLCVWQRSPGLTQTCNLGICGSPTNWGTGSQAVVTLTLVVTKACLISSLPQVDFGAKALANQFGTVTQTLAVICTNTEGYTVGFDNGQNYAAPWRRMAFSGNYLNYQIYFPGTTTVWTTSQTQSAVGNGALQTFNFQVTVDPTQPNKPAGIYLDNVTVIINY</sequence>
<dbReference type="Pfam" id="PF05229">
    <property type="entry name" value="SCPU"/>
    <property type="match status" value="2"/>
</dbReference>
<dbReference type="SMART" id="SM00972">
    <property type="entry name" value="SCPU"/>
    <property type="match status" value="2"/>
</dbReference>
<protein>
    <submittedName>
        <fullName evidence="3">Spore coat U domain-containing protein</fullName>
    </submittedName>
</protein>